<feature type="region of interest" description="Disordered" evidence="1">
    <location>
        <begin position="64"/>
        <end position="103"/>
    </location>
</feature>
<evidence type="ECO:0000256" key="1">
    <source>
        <dbReference type="SAM" id="MobiDB-lite"/>
    </source>
</evidence>
<dbReference type="Pfam" id="PF16537">
    <property type="entry name" value="T2SSB"/>
    <property type="match status" value="1"/>
</dbReference>
<comment type="caution">
    <text evidence="3">The sequence shown here is derived from an EMBL/GenBank/DDBJ whole genome shotgun (WGS) entry which is preliminary data.</text>
</comment>
<gene>
    <name evidence="3" type="ORF">SNE34_05620</name>
</gene>
<name>A0ABU7YX05_9GAMM</name>
<evidence type="ECO:0000313" key="4">
    <source>
        <dbReference type="Proteomes" id="UP001355056"/>
    </source>
</evidence>
<protein>
    <submittedName>
        <fullName evidence="3">General secretion pathway protein GspB</fullName>
    </submittedName>
</protein>
<feature type="compositionally biased region" description="Low complexity" evidence="1">
    <location>
        <begin position="118"/>
        <end position="139"/>
    </location>
</feature>
<feature type="region of interest" description="Disordered" evidence="1">
    <location>
        <begin position="14"/>
        <end position="35"/>
    </location>
</feature>
<feature type="domain" description="Type II secretion system protein GspB C-terminal" evidence="2">
    <location>
        <begin position="219"/>
        <end position="276"/>
    </location>
</feature>
<feature type="compositionally biased region" description="Low complexity" evidence="1">
    <location>
        <begin position="182"/>
        <end position="202"/>
    </location>
</feature>
<evidence type="ECO:0000259" key="2">
    <source>
        <dbReference type="Pfam" id="PF16537"/>
    </source>
</evidence>
<sequence length="278" mass="29192">MSLILEALRKSEAERRRGQVPGLHAELPPASRPARPRRAHWPWLAATAVIAVVAATWLLRNEWAPAPPADEPARVSTERATPAETDRVVADTPRADSTRPVDVALPATEPMGAAPSADIAAAAKPAPSTTAATPASTAPVMVPRQPPEPATTKAPSRDPAPGREPVPVAADSNPLPPPRPTTPATTPATAPPADATTTAPDDSALLHLSDLAAAERRALPPLQVSMHMWAPTSARRFAIIDGARVNEGDRLGDAVVDAITRDGVVLAWRGRRVHIPIH</sequence>
<dbReference type="RefSeq" id="WP_332615478.1">
    <property type="nucleotide sequence ID" value="NZ_JAXGFP010000002.1"/>
</dbReference>
<dbReference type="EMBL" id="JAXGFP010000002">
    <property type="protein sequence ID" value="MEG3183483.1"/>
    <property type="molecule type" value="Genomic_DNA"/>
</dbReference>
<feature type="compositionally biased region" description="Basic and acidic residues" evidence="1">
    <location>
        <begin position="84"/>
        <end position="99"/>
    </location>
</feature>
<organism evidence="3 4">
    <name type="scientific">Novilysobacter erysipheiresistens</name>
    <dbReference type="NCBI Taxonomy" id="1749332"/>
    <lineage>
        <taxon>Bacteria</taxon>
        <taxon>Pseudomonadati</taxon>
        <taxon>Pseudomonadota</taxon>
        <taxon>Gammaproteobacteria</taxon>
        <taxon>Lysobacterales</taxon>
        <taxon>Lysobacteraceae</taxon>
        <taxon>Novilysobacter</taxon>
    </lineage>
</organism>
<evidence type="ECO:0000313" key="3">
    <source>
        <dbReference type="EMBL" id="MEG3183483.1"/>
    </source>
</evidence>
<proteinExistence type="predicted"/>
<dbReference type="Proteomes" id="UP001355056">
    <property type="component" value="Unassembled WGS sequence"/>
</dbReference>
<dbReference type="InterPro" id="IPR032389">
    <property type="entry name" value="GspB_C"/>
</dbReference>
<feature type="region of interest" description="Disordered" evidence="1">
    <location>
        <begin position="118"/>
        <end position="202"/>
    </location>
</feature>
<keyword evidence="4" id="KW-1185">Reference proteome</keyword>
<reference evidence="3 4" key="1">
    <citation type="journal article" date="2016" name="Int. J. Syst. Evol. Microbiol.">
        <title>Lysobacter erysipheiresistens sp. nov., an antagonist of powdery mildew, isolated from tobacco-cultivated soil.</title>
        <authorList>
            <person name="Xie B."/>
            <person name="Li T."/>
            <person name="Lin X."/>
            <person name="Wang C.J."/>
            <person name="Chen Y.J."/>
            <person name="Liu W.J."/>
            <person name="Zhao Z.W."/>
        </authorList>
    </citation>
    <scope>NUCLEOTIDE SEQUENCE [LARGE SCALE GENOMIC DNA]</scope>
    <source>
        <strain evidence="3 4">RS-LYSO-3</strain>
    </source>
</reference>
<accession>A0ABU7YX05</accession>